<dbReference type="Gene3D" id="1.10.3720.10">
    <property type="entry name" value="MetI-like"/>
    <property type="match status" value="1"/>
</dbReference>
<dbReference type="AlphaFoldDB" id="A0A285CI00"/>
<evidence type="ECO:0000313" key="9">
    <source>
        <dbReference type="EMBL" id="SNX67140.1"/>
    </source>
</evidence>
<evidence type="ECO:0000256" key="3">
    <source>
        <dbReference type="ARBA" id="ARBA00022475"/>
    </source>
</evidence>
<feature type="transmembrane region" description="Helical" evidence="7">
    <location>
        <begin position="242"/>
        <end position="260"/>
    </location>
</feature>
<evidence type="ECO:0000313" key="10">
    <source>
        <dbReference type="Proteomes" id="UP000219546"/>
    </source>
</evidence>
<dbReference type="GO" id="GO:0055085">
    <property type="term" value="P:transmembrane transport"/>
    <property type="evidence" value="ECO:0007669"/>
    <property type="project" value="InterPro"/>
</dbReference>
<evidence type="ECO:0000256" key="1">
    <source>
        <dbReference type="ARBA" id="ARBA00004651"/>
    </source>
</evidence>
<dbReference type="PROSITE" id="PS50928">
    <property type="entry name" value="ABC_TM1"/>
    <property type="match status" value="1"/>
</dbReference>
<feature type="domain" description="ABC transmembrane type-1" evidence="8">
    <location>
        <begin position="71"/>
        <end position="260"/>
    </location>
</feature>
<evidence type="ECO:0000259" key="8">
    <source>
        <dbReference type="PROSITE" id="PS50928"/>
    </source>
</evidence>
<feature type="transmembrane region" description="Helical" evidence="7">
    <location>
        <begin position="108"/>
        <end position="132"/>
    </location>
</feature>
<comment type="subcellular location">
    <subcellularLocation>
        <location evidence="1 7">Cell membrane</location>
        <topology evidence="1 7">Multi-pass membrane protein</topology>
    </subcellularLocation>
</comment>
<dbReference type="EMBL" id="OAOP01000001">
    <property type="protein sequence ID" value="SNX67140.1"/>
    <property type="molecule type" value="Genomic_DNA"/>
</dbReference>
<dbReference type="CDD" id="cd06261">
    <property type="entry name" value="TM_PBP2"/>
    <property type="match status" value="1"/>
</dbReference>
<dbReference type="RefSeq" id="WP_097156962.1">
    <property type="nucleotide sequence ID" value="NZ_JBEPMQ010000003.1"/>
</dbReference>
<dbReference type="PANTHER" id="PTHR32243">
    <property type="entry name" value="MALTOSE TRANSPORT SYSTEM PERMEASE-RELATED"/>
    <property type="match status" value="1"/>
</dbReference>
<feature type="transmembrane region" description="Helical" evidence="7">
    <location>
        <begin position="75"/>
        <end position="96"/>
    </location>
</feature>
<evidence type="ECO:0000256" key="5">
    <source>
        <dbReference type="ARBA" id="ARBA00022989"/>
    </source>
</evidence>
<accession>A0A285CI00</accession>
<keyword evidence="3" id="KW-1003">Cell membrane</keyword>
<evidence type="ECO:0000256" key="4">
    <source>
        <dbReference type="ARBA" id="ARBA00022692"/>
    </source>
</evidence>
<evidence type="ECO:0000256" key="7">
    <source>
        <dbReference type="RuleBase" id="RU363032"/>
    </source>
</evidence>
<feature type="transmembrane region" description="Helical" evidence="7">
    <location>
        <begin position="182"/>
        <end position="207"/>
    </location>
</feature>
<keyword evidence="5 7" id="KW-1133">Transmembrane helix</keyword>
<keyword evidence="4 7" id="KW-0812">Transmembrane</keyword>
<dbReference type="GO" id="GO:0005886">
    <property type="term" value="C:plasma membrane"/>
    <property type="evidence" value="ECO:0007669"/>
    <property type="project" value="UniProtKB-SubCell"/>
</dbReference>
<dbReference type="InterPro" id="IPR050901">
    <property type="entry name" value="BP-dep_ABC_trans_perm"/>
</dbReference>
<comment type="similarity">
    <text evidence="7">Belongs to the binding-protein-dependent transport system permease family.</text>
</comment>
<reference evidence="9 10" key="1">
    <citation type="submission" date="2017-08" db="EMBL/GenBank/DDBJ databases">
        <authorList>
            <person name="de Groot N.N."/>
        </authorList>
    </citation>
    <scope>NUCLEOTIDE SEQUENCE [LARGE SCALE GENOMIC DNA]</scope>
    <source>
        <strain evidence="9 10">JC228</strain>
    </source>
</reference>
<keyword evidence="10" id="KW-1185">Reference proteome</keyword>
<dbReference type="PANTHER" id="PTHR32243:SF18">
    <property type="entry name" value="INNER MEMBRANE ABC TRANSPORTER PERMEASE PROTEIN YCJP"/>
    <property type="match status" value="1"/>
</dbReference>
<keyword evidence="6 7" id="KW-0472">Membrane</keyword>
<evidence type="ECO:0000256" key="2">
    <source>
        <dbReference type="ARBA" id="ARBA00022448"/>
    </source>
</evidence>
<dbReference type="Proteomes" id="UP000219546">
    <property type="component" value="Unassembled WGS sequence"/>
</dbReference>
<keyword evidence="2 7" id="KW-0813">Transport</keyword>
<organism evidence="9 10">
    <name type="scientific">Bacillus oleivorans</name>
    <dbReference type="NCBI Taxonomy" id="1448271"/>
    <lineage>
        <taxon>Bacteria</taxon>
        <taxon>Bacillati</taxon>
        <taxon>Bacillota</taxon>
        <taxon>Bacilli</taxon>
        <taxon>Bacillales</taxon>
        <taxon>Bacillaceae</taxon>
        <taxon>Bacillus</taxon>
    </lineage>
</organism>
<protein>
    <submittedName>
        <fullName evidence="9">Carbohydrate ABC transporter membrane protein 2 (CUT1 family)</fullName>
    </submittedName>
</protein>
<dbReference type="OrthoDB" id="9810086at2"/>
<dbReference type="SUPFAM" id="SSF161098">
    <property type="entry name" value="MetI-like"/>
    <property type="match status" value="1"/>
</dbReference>
<dbReference type="Pfam" id="PF00528">
    <property type="entry name" value="BPD_transp_1"/>
    <property type="match status" value="1"/>
</dbReference>
<feature type="transmembrane region" description="Helical" evidence="7">
    <location>
        <begin position="138"/>
        <end position="161"/>
    </location>
</feature>
<proteinExistence type="inferred from homology"/>
<dbReference type="InterPro" id="IPR000515">
    <property type="entry name" value="MetI-like"/>
</dbReference>
<gene>
    <name evidence="9" type="ORF">SAMN05877753_101456</name>
</gene>
<evidence type="ECO:0000256" key="6">
    <source>
        <dbReference type="ARBA" id="ARBA00023136"/>
    </source>
</evidence>
<dbReference type="InterPro" id="IPR035906">
    <property type="entry name" value="MetI-like_sf"/>
</dbReference>
<name>A0A285CI00_9BACI</name>
<sequence length="275" mass="30174">MKSYQKESTFEKLMRILFIWVVLICVLTPFIWVILSSLKTPTDLSKPISLFFTPIFDNWINVLTGDIPIHFVNSFIVGFVTVGISLLVGLPAAYSISQFKTGGNLTRMSILISEVVPSAVLVVPIFLVSYYMEVNGTILPVILAHLTFILPIVTWFLIGFFDAVPKSLEEQAMIDGCTRFEAFIKIILPQVLPGIGAASIFGFVLSWNDMFYALILGGQDTQTLPVAIAGYNTFRGVQLGEMSVAILVSAIPTIIISFFIQKHLIKGMGGGAVKG</sequence>
<feature type="transmembrane region" description="Helical" evidence="7">
    <location>
        <begin position="12"/>
        <end position="35"/>
    </location>
</feature>